<dbReference type="AlphaFoldDB" id="Q72BA5"/>
<organism evidence="2 3">
    <name type="scientific">Nitratidesulfovibrio vulgaris (strain ATCC 29579 / DSM 644 / CCUG 34227 / NCIMB 8303 / VKM B-1760 / Hildenborough)</name>
    <name type="common">Desulfovibrio vulgaris</name>
    <dbReference type="NCBI Taxonomy" id="882"/>
    <lineage>
        <taxon>Bacteria</taxon>
        <taxon>Pseudomonadati</taxon>
        <taxon>Thermodesulfobacteriota</taxon>
        <taxon>Desulfovibrionia</taxon>
        <taxon>Desulfovibrionales</taxon>
        <taxon>Desulfovibrionaceae</taxon>
        <taxon>Nitratidesulfovibrio</taxon>
    </lineage>
</organism>
<accession>Q72BA5</accession>
<name>Q72BA5_NITV2</name>
<evidence type="ECO:0000313" key="2">
    <source>
        <dbReference type="EMBL" id="AAS96208.1"/>
    </source>
</evidence>
<dbReference type="HOGENOM" id="CLU_3006864_0_0_7"/>
<dbReference type="EnsemblBacteria" id="AAS96208">
    <property type="protein sequence ID" value="AAS96208"/>
    <property type="gene ID" value="DVU_1731"/>
</dbReference>
<dbReference type="EMBL" id="AE017285">
    <property type="protein sequence ID" value="AAS96208.1"/>
    <property type="molecule type" value="Genomic_DNA"/>
</dbReference>
<evidence type="ECO:0000313" key="3">
    <source>
        <dbReference type="Proteomes" id="UP000002194"/>
    </source>
</evidence>
<reference evidence="2 3" key="1">
    <citation type="journal article" date="2004" name="Nat. Biotechnol.">
        <title>The genome sequence of the anaerobic, sulfate-reducing bacterium Desulfovibrio vulgaris Hildenborough.</title>
        <authorList>
            <person name="Heidelberg J.F."/>
            <person name="Seshadri R."/>
            <person name="Haveman S.A."/>
            <person name="Hemme C.L."/>
            <person name="Paulsen I.T."/>
            <person name="Kolonay J.F."/>
            <person name="Eisen J.A."/>
            <person name="Ward N."/>
            <person name="Methe B."/>
            <person name="Brinkac L.M."/>
            <person name="Daugherty S.C."/>
            <person name="Deboy R.T."/>
            <person name="Dodson R.J."/>
            <person name="Durkin A.S."/>
            <person name="Madupu R."/>
            <person name="Nelson W.C."/>
            <person name="Sullivan S.A."/>
            <person name="Fouts D."/>
            <person name="Haft D.H."/>
            <person name="Selengut J."/>
            <person name="Peterson J.D."/>
            <person name="Davidsen T.M."/>
            <person name="Zafar N."/>
            <person name="Zhou L."/>
            <person name="Radune D."/>
            <person name="Dimitrov G."/>
            <person name="Hance M."/>
            <person name="Tran K."/>
            <person name="Khouri H."/>
            <person name="Gill J."/>
            <person name="Utterback T.R."/>
            <person name="Feldblyum T.V."/>
            <person name="Wall J.D."/>
            <person name="Voordouw G."/>
            <person name="Fraser C.M."/>
        </authorList>
    </citation>
    <scope>NUCLEOTIDE SEQUENCE [LARGE SCALE GENOMIC DNA]</scope>
    <source>
        <strain evidence="3">ATCC 29579 / DSM 644 / NCIMB 8303 / VKM B-1760 / Hildenborough</strain>
    </source>
</reference>
<dbReference type="Proteomes" id="UP000002194">
    <property type="component" value="Chromosome"/>
</dbReference>
<keyword evidence="3" id="KW-1185">Reference proteome</keyword>
<dbReference type="PaxDb" id="882-DVU_1731"/>
<feature type="region of interest" description="Disordered" evidence="1">
    <location>
        <begin position="1"/>
        <end position="20"/>
    </location>
</feature>
<sequence length="56" mass="6229">MRLEGRRDRLKGDKEARGPSISSCCDMQLFSNFSAVLFQLFQTVALYCVQNGNLGG</sequence>
<proteinExistence type="predicted"/>
<protein>
    <submittedName>
        <fullName evidence="2">Uncharacterized protein</fullName>
    </submittedName>
</protein>
<dbReference type="KEGG" id="dvu:DVU_1731"/>
<feature type="compositionally biased region" description="Basic and acidic residues" evidence="1">
    <location>
        <begin position="1"/>
        <end position="17"/>
    </location>
</feature>
<gene>
    <name evidence="2" type="ordered locus">DVU_1731</name>
</gene>
<evidence type="ECO:0000256" key="1">
    <source>
        <dbReference type="SAM" id="MobiDB-lite"/>
    </source>
</evidence>